<dbReference type="PANTHER" id="PTHR31270">
    <property type="entry name" value="GLUTAMINYL-PEPTIDE CYCLOTRANSFERASE"/>
    <property type="match status" value="1"/>
</dbReference>
<dbReference type="SUPFAM" id="SSF50969">
    <property type="entry name" value="YVTN repeat-like/Quinoprotein amine dehydrogenase"/>
    <property type="match status" value="1"/>
</dbReference>
<sequence>MADEPRRRPATTKKSAKRDAPTNETTERAEPEASAPTETRPAAAPTRQPPSVVWLFGAIAAVIAIVLVARARRQEEAVGEELVITGRDGERRDDERETPEPGTTEPGTAEPGTPVPERLRVNVIRSFPHDSRAFTQGLLWHEGHLYESTGQYRRSSLRRVALESGEVLERRDLEPRIFAEGLARVGDRLYQLSWQEGQAFVWSLPAFEPVRTFEYDGEGWGLCHDGTHLVMSDGSDELFFRDPETFEIVRRVQVRERGRPLDQLNELECVDGVVWANVWQTERIVRIDPRSGHVTAVVDARGLLDDEEREDADVLNGIAWIPERGHFVITGKYWPRMFEVEMVPR</sequence>
<dbReference type="PANTHER" id="PTHR31270:SF1">
    <property type="entry name" value="GLUTAMINYL-PEPTIDE CYCLOTRANSFERASE"/>
    <property type="match status" value="1"/>
</dbReference>
<dbReference type="KEGG" id="samy:DB32_000082"/>
<feature type="compositionally biased region" description="Low complexity" evidence="1">
    <location>
        <begin position="32"/>
        <end position="47"/>
    </location>
</feature>
<evidence type="ECO:0000256" key="1">
    <source>
        <dbReference type="SAM" id="MobiDB-lite"/>
    </source>
</evidence>
<keyword evidence="3" id="KW-0808">Transferase</keyword>
<dbReference type="GO" id="GO:0016603">
    <property type="term" value="F:glutaminyl-peptide cyclotransferase activity"/>
    <property type="evidence" value="ECO:0007669"/>
    <property type="project" value="InterPro"/>
</dbReference>
<gene>
    <name evidence="3" type="ORF">DB32_000082</name>
</gene>
<evidence type="ECO:0000313" key="3">
    <source>
        <dbReference type="EMBL" id="AKF02934.1"/>
    </source>
</evidence>
<dbReference type="Proteomes" id="UP000034883">
    <property type="component" value="Chromosome"/>
</dbReference>
<feature type="compositionally biased region" description="Low complexity" evidence="1">
    <location>
        <begin position="100"/>
        <end position="116"/>
    </location>
</feature>
<feature type="compositionally biased region" description="Basic and acidic residues" evidence="1">
    <location>
        <begin position="17"/>
        <end position="31"/>
    </location>
</feature>
<accession>A0A0F6SD71</accession>
<keyword evidence="2" id="KW-0472">Membrane</keyword>
<reference evidence="3 4" key="1">
    <citation type="submission" date="2015-03" db="EMBL/GenBank/DDBJ databases">
        <title>Genome assembly of Sandaracinus amylolyticus DSM 53668.</title>
        <authorList>
            <person name="Sharma G."/>
            <person name="Subramanian S."/>
        </authorList>
    </citation>
    <scope>NUCLEOTIDE SEQUENCE [LARGE SCALE GENOMIC DNA]</scope>
    <source>
        <strain evidence="3 4">DSM 53668</strain>
    </source>
</reference>
<dbReference type="Pfam" id="PF05096">
    <property type="entry name" value="Glu_cyclase_2"/>
    <property type="match status" value="1"/>
</dbReference>
<dbReference type="OrthoDB" id="9783700at2"/>
<evidence type="ECO:0000313" key="4">
    <source>
        <dbReference type="Proteomes" id="UP000034883"/>
    </source>
</evidence>
<protein>
    <submittedName>
        <fullName evidence="3">Glutamine cyclotransferase</fullName>
    </submittedName>
</protein>
<keyword evidence="2" id="KW-0812">Transmembrane</keyword>
<dbReference type="InterPro" id="IPR011044">
    <property type="entry name" value="Quino_amine_DH_bsu"/>
</dbReference>
<feature type="region of interest" description="Disordered" evidence="1">
    <location>
        <begin position="1"/>
        <end position="47"/>
    </location>
</feature>
<feature type="transmembrane region" description="Helical" evidence="2">
    <location>
        <begin position="51"/>
        <end position="69"/>
    </location>
</feature>
<dbReference type="Gene3D" id="2.130.10.10">
    <property type="entry name" value="YVTN repeat-like/Quinoprotein amine dehydrogenase"/>
    <property type="match status" value="1"/>
</dbReference>
<name>A0A0F6SD71_9BACT</name>
<dbReference type="AlphaFoldDB" id="A0A0F6SD71"/>
<dbReference type="EMBL" id="CP011125">
    <property type="protein sequence ID" value="AKF02934.1"/>
    <property type="molecule type" value="Genomic_DNA"/>
</dbReference>
<feature type="compositionally biased region" description="Basic and acidic residues" evidence="1">
    <location>
        <begin position="87"/>
        <end position="99"/>
    </location>
</feature>
<keyword evidence="4" id="KW-1185">Reference proteome</keyword>
<feature type="region of interest" description="Disordered" evidence="1">
    <location>
        <begin position="83"/>
        <end position="116"/>
    </location>
</feature>
<dbReference type="RefSeq" id="WP_075097415.1">
    <property type="nucleotide sequence ID" value="NZ_CP011125.1"/>
</dbReference>
<keyword evidence="2" id="KW-1133">Transmembrane helix</keyword>
<proteinExistence type="predicted"/>
<dbReference type="InterPro" id="IPR007788">
    <property type="entry name" value="QCT"/>
</dbReference>
<evidence type="ECO:0000256" key="2">
    <source>
        <dbReference type="SAM" id="Phobius"/>
    </source>
</evidence>
<dbReference type="InterPro" id="IPR015943">
    <property type="entry name" value="WD40/YVTN_repeat-like_dom_sf"/>
</dbReference>
<organism evidence="3 4">
    <name type="scientific">Sandaracinus amylolyticus</name>
    <dbReference type="NCBI Taxonomy" id="927083"/>
    <lineage>
        <taxon>Bacteria</taxon>
        <taxon>Pseudomonadati</taxon>
        <taxon>Myxococcota</taxon>
        <taxon>Polyangia</taxon>
        <taxon>Polyangiales</taxon>
        <taxon>Sandaracinaceae</taxon>
        <taxon>Sandaracinus</taxon>
    </lineage>
</organism>